<feature type="compositionally biased region" description="Polar residues" evidence="1">
    <location>
        <begin position="532"/>
        <end position="547"/>
    </location>
</feature>
<feature type="compositionally biased region" description="Basic residues" evidence="1">
    <location>
        <begin position="854"/>
        <end position="863"/>
    </location>
</feature>
<dbReference type="EMBL" id="FN654524">
    <property type="protein sequence ID" value="CBY34602.1"/>
    <property type="molecule type" value="Genomic_DNA"/>
</dbReference>
<accession>E4YGH8</accession>
<gene>
    <name evidence="2" type="ORF">GSOID_T00024630001</name>
</gene>
<feature type="compositionally biased region" description="Basic and acidic residues" evidence="1">
    <location>
        <begin position="516"/>
        <end position="528"/>
    </location>
</feature>
<feature type="region of interest" description="Disordered" evidence="1">
    <location>
        <begin position="854"/>
        <end position="920"/>
    </location>
</feature>
<feature type="compositionally biased region" description="Basic and acidic residues" evidence="1">
    <location>
        <begin position="587"/>
        <end position="597"/>
    </location>
</feature>
<feature type="compositionally biased region" description="Basic and acidic residues" evidence="1">
    <location>
        <begin position="566"/>
        <end position="575"/>
    </location>
</feature>
<feature type="compositionally biased region" description="Polar residues" evidence="1">
    <location>
        <begin position="603"/>
        <end position="612"/>
    </location>
</feature>
<name>E4YGH8_OIKDI</name>
<sequence length="958" mass="109101">MEGDSSHSGTSAPRLCIFCKKPGPQYSVPSHKKENIRSEAHISKIWLCNVCLENKNFDGIGNLNADGETDDHGRLMPKALYLPNDKSHVKSCWTRLRTALDSLYVKILQESEEGLVNSIENLVVSQPELVNCAHICAEEDSVQLLQRIDAQAQKYVLQCKQRLIVHSLSKKFGKLGPPTANHMKIPWADSYFLKLALGYWEKYSLVSRAAAIILRPMQEICSVHWGTQTRCIFHRAIYSHIDIQDRLRTISNAVQVSLVSNQLCKIPINVRDLVCQAIKLNFRLTVDPLKQEAAQAEELASWNVRGTMRSYRKFEEEMTKASQDREPESCRYLDSVPLGTYGRKSHYMFMSSIADSLDHIGEDYVDIPWDSENPDFNFNYVELLNDSSDCTDTLSDALSEEDEEIEETDEEEFENEMKTVQGEFKKMLMVHEGLSREVSKCLEEYRAAHSSEDSADEFVRQHIAKKKREEKAMKKRIMKDDYESSSTETSISTESEDSSEETEELCSDEDTMAQKVIEHKFTSQEAKRQLGLSPSPSDIPNELLNNTPKKKKNIPEKSTGELFKNIVEKNREKSKLNKSSANGSKLDNGKCKVDKAVRPVAATKSNGNSTPSKKVEKENEETHEQQHTCMSDHEDGEHDHYSEHHPCHCVHCELLGNTPNSRGNFRDEQARARLRKKLEKRKQASGQPQQCPDTKCQQKCDAASTTRQAGDDSSSPTLSTRSTVSSQRDSRTGTPQAKTAKRMPFSFSTAMDLRPVRSSTSSKIIESNNGDNDGKREWVDCAYEDILNMCHDKQLKNTPQNSSLNSVQSWLRTAIKDRLDAQKDVKLPVHQIIAEEVIAAEEAEKAAEEAKRLKKKKKKQAAKQRKDEIKRVEEAKLEAERRAQQKIDDEEAERKAQEKREEEEMENVFTPVDNIEGLDPDDRDVERFKRFCLEFVPKFPRLKIPLQSLNLPPLVLPQ</sequence>
<feature type="region of interest" description="Disordered" evidence="1">
    <location>
        <begin position="677"/>
        <end position="696"/>
    </location>
</feature>
<feature type="compositionally biased region" description="Acidic residues" evidence="1">
    <location>
        <begin position="494"/>
        <end position="511"/>
    </location>
</feature>
<dbReference type="Proteomes" id="UP000011014">
    <property type="component" value="Unassembled WGS sequence"/>
</dbReference>
<feature type="compositionally biased region" description="Basic and acidic residues" evidence="1">
    <location>
        <begin position="864"/>
        <end position="902"/>
    </location>
</feature>
<dbReference type="AlphaFoldDB" id="E4YGH8"/>
<organism evidence="2">
    <name type="scientific">Oikopleura dioica</name>
    <name type="common">Tunicate</name>
    <dbReference type="NCBI Taxonomy" id="34765"/>
    <lineage>
        <taxon>Eukaryota</taxon>
        <taxon>Metazoa</taxon>
        <taxon>Chordata</taxon>
        <taxon>Tunicata</taxon>
        <taxon>Appendicularia</taxon>
        <taxon>Copelata</taxon>
        <taxon>Oikopleuridae</taxon>
        <taxon>Oikopleura</taxon>
    </lineage>
</organism>
<reference evidence="2" key="1">
    <citation type="journal article" date="2010" name="Science">
        <title>Plasticity of animal genome architecture unmasked by rapid evolution of a pelagic tunicate.</title>
        <authorList>
            <person name="Denoeud F."/>
            <person name="Henriet S."/>
            <person name="Mungpakdee S."/>
            <person name="Aury J.M."/>
            <person name="Da Silva C."/>
            <person name="Brinkmann H."/>
            <person name="Mikhaleva J."/>
            <person name="Olsen L.C."/>
            <person name="Jubin C."/>
            <person name="Canestro C."/>
            <person name="Bouquet J.M."/>
            <person name="Danks G."/>
            <person name="Poulain J."/>
            <person name="Campsteijn C."/>
            <person name="Adamski M."/>
            <person name="Cross I."/>
            <person name="Yadetie F."/>
            <person name="Muffato M."/>
            <person name="Louis A."/>
            <person name="Butcher S."/>
            <person name="Tsagkogeorga G."/>
            <person name="Konrad A."/>
            <person name="Singh S."/>
            <person name="Jensen M.F."/>
            <person name="Cong E.H."/>
            <person name="Eikeseth-Otteraa H."/>
            <person name="Noel B."/>
            <person name="Anthouard V."/>
            <person name="Porcel B.M."/>
            <person name="Kachouri-Lafond R."/>
            <person name="Nishino A."/>
            <person name="Ugolini M."/>
            <person name="Chourrout P."/>
            <person name="Nishida H."/>
            <person name="Aasland R."/>
            <person name="Huzurbazar S."/>
            <person name="Westhof E."/>
            <person name="Delsuc F."/>
            <person name="Lehrach H."/>
            <person name="Reinhardt R."/>
            <person name="Weissenbach J."/>
            <person name="Roy S.W."/>
            <person name="Artiguenave F."/>
            <person name="Postlethwait J.H."/>
            <person name="Manak J.R."/>
            <person name="Thompson E.M."/>
            <person name="Jaillon O."/>
            <person name="Du Pasquier L."/>
            <person name="Boudinot P."/>
            <person name="Liberles D.A."/>
            <person name="Volff J.N."/>
            <person name="Philippe H."/>
            <person name="Lenhard B."/>
            <person name="Roest Crollius H."/>
            <person name="Wincker P."/>
            <person name="Chourrout D."/>
        </authorList>
    </citation>
    <scope>NUCLEOTIDE SEQUENCE [LARGE SCALE GENOMIC DNA]</scope>
</reference>
<evidence type="ECO:0000313" key="2">
    <source>
        <dbReference type="EMBL" id="CBY34602.1"/>
    </source>
</evidence>
<feature type="region of interest" description="Disordered" evidence="1">
    <location>
        <begin position="705"/>
        <end position="742"/>
    </location>
</feature>
<feature type="region of interest" description="Disordered" evidence="1">
    <location>
        <begin position="469"/>
        <end position="643"/>
    </location>
</feature>
<feature type="compositionally biased region" description="Basic and acidic residues" evidence="1">
    <location>
        <begin position="613"/>
        <end position="643"/>
    </location>
</feature>
<proteinExistence type="predicted"/>
<feature type="compositionally biased region" description="Polar residues" evidence="1">
    <location>
        <begin position="705"/>
        <end position="737"/>
    </location>
</feature>
<feature type="compositionally biased region" description="Polar residues" evidence="1">
    <location>
        <begin position="684"/>
        <end position="696"/>
    </location>
</feature>
<feature type="compositionally biased region" description="Low complexity" evidence="1">
    <location>
        <begin position="484"/>
        <end position="493"/>
    </location>
</feature>
<protein>
    <submittedName>
        <fullName evidence="2">Uncharacterized protein</fullName>
    </submittedName>
</protein>
<evidence type="ECO:0000256" key="1">
    <source>
        <dbReference type="SAM" id="MobiDB-lite"/>
    </source>
</evidence>
<feature type="compositionally biased region" description="Basic and acidic residues" evidence="1">
    <location>
        <begin position="469"/>
        <end position="482"/>
    </location>
</feature>